<dbReference type="InterPro" id="IPR004443">
    <property type="entry name" value="YjeF_N_dom"/>
</dbReference>
<comment type="similarity">
    <text evidence="4 19">In the C-terminal section; belongs to the NnrD/CARKD family.</text>
</comment>
<dbReference type="NCBIfam" id="TIGR00196">
    <property type="entry name" value="yjeF_cterm"/>
    <property type="match status" value="1"/>
</dbReference>
<comment type="subunit">
    <text evidence="17">Homotetramer.</text>
</comment>
<keyword evidence="9 18" id="KW-0630">Potassium</keyword>
<reference evidence="22" key="1">
    <citation type="submission" date="2021-12" db="EMBL/GenBank/DDBJ databases">
        <authorList>
            <person name="Rodrigo-Torres L."/>
            <person name="Arahal R. D."/>
            <person name="Lucena T."/>
        </authorList>
    </citation>
    <scope>NUCLEOTIDE SEQUENCE</scope>
    <source>
        <strain evidence="22">CECT 8267</strain>
    </source>
</reference>
<gene>
    <name evidence="22" type="primary">nnr</name>
    <name evidence="17" type="synonym">nnrD</name>
    <name evidence="18" type="synonym">nnrE</name>
    <name evidence="22" type="ORF">SIN8267_02531</name>
</gene>
<evidence type="ECO:0000259" key="20">
    <source>
        <dbReference type="PROSITE" id="PS51383"/>
    </source>
</evidence>
<comment type="function">
    <text evidence="18">Catalyzes the epimerization of the S- and R-forms of NAD(P)HX, a damaged form of NAD(P)H that is a result of enzymatic or heat-dependent hydration. This is a prerequisite for the S-specific NAD(P)H-hydrate dehydratase to allow the repair of both epimers of NAD(P)HX.</text>
</comment>
<proteinExistence type="inferred from homology"/>
<evidence type="ECO:0000256" key="2">
    <source>
        <dbReference type="ARBA" id="ARBA00000909"/>
    </source>
</evidence>
<dbReference type="PROSITE" id="PS51385">
    <property type="entry name" value="YJEF_N"/>
    <property type="match status" value="1"/>
</dbReference>
<dbReference type="Gene3D" id="3.40.50.10260">
    <property type="entry name" value="YjeF N-terminal domain"/>
    <property type="match status" value="1"/>
</dbReference>
<protein>
    <recommendedName>
        <fullName evidence="19">Bifunctional NAD(P)H-hydrate repair enzyme</fullName>
    </recommendedName>
    <alternativeName>
        <fullName evidence="19">Nicotinamide nucleotide repair protein</fullName>
    </alternativeName>
    <domain>
        <recommendedName>
            <fullName evidence="19">ADP-dependent (S)-NAD(P)H-hydrate dehydratase</fullName>
            <ecNumber evidence="19">4.2.1.136</ecNumber>
        </recommendedName>
        <alternativeName>
            <fullName evidence="19">ADP-dependent NAD(P)HX dehydratase</fullName>
        </alternativeName>
    </domain>
    <domain>
        <recommendedName>
            <fullName evidence="19">NAD(P)H-hydrate epimerase</fullName>
            <ecNumber evidence="19">5.1.99.6</ecNumber>
        </recommendedName>
    </domain>
</protein>
<comment type="caution">
    <text evidence="22">The sequence shown here is derived from an EMBL/GenBank/DDBJ whole genome shotgun (WGS) entry which is preliminary data.</text>
</comment>
<dbReference type="NCBIfam" id="TIGR00197">
    <property type="entry name" value="yjeF_nterm"/>
    <property type="match status" value="1"/>
</dbReference>
<sequence length="497" mass="51939">MICQPQQLFTSEQTRQLDRLAIAAGTAGYTLMKRAGQSAFDLLRHRWPDATTLHILCGCGNNGGDGFAIASIAIQAGLTPVVYVVGDSAKIANEAALAFKAMQQQGIGYQPLTDDSRFDHGVIVDALLGTGLSGTVRPAFAAAIALINRSELPVLAIDVPSGLCGDSGQPLGAAVTADVTLSFIGAKRGLYQAGSQQWTGQRLFDDLSIPTTLYPQAGEAIELLDLEQLKKALPKRAADSNKGSHGHVLVVGGNHGYGGAALMAAEAALRAGAGLVSVATQAEHIAPYISRRPELMVSACDDTKKLSRLLAAATAVAIGPGLGQDDWSKACLRTVLASDKTLLLDADALNIIAADPRLLDHHTGQRIITPHPGEAGRLLNLTTAEVQADRDHRARQLSRRYGAVTVLKGASSLVAHDRQISLCPDGNPYMASGGMGDVLSGIIVSLVAQGLDSHQATKLGVSLHACAADYYVQQQGGHGMVATDVITAVTALLNRHK</sequence>
<comment type="cofactor">
    <cofactor evidence="17">
        <name>Mg(2+)</name>
        <dbReference type="ChEBI" id="CHEBI:18420"/>
    </cofactor>
</comment>
<keyword evidence="7 17" id="KW-0067">ATP-binding</keyword>
<evidence type="ECO:0000256" key="1">
    <source>
        <dbReference type="ARBA" id="ARBA00000013"/>
    </source>
</evidence>
<feature type="binding site" evidence="17">
    <location>
        <position position="321"/>
    </location>
    <ligand>
        <name>(6S)-NADPHX</name>
        <dbReference type="ChEBI" id="CHEBI:64076"/>
    </ligand>
</feature>
<feature type="binding site" evidence="17">
    <location>
        <position position="371"/>
    </location>
    <ligand>
        <name>(6S)-NADPHX</name>
        <dbReference type="ChEBI" id="CHEBI:64076"/>
    </ligand>
</feature>
<feature type="binding site" evidence="18">
    <location>
        <position position="161"/>
    </location>
    <ligand>
        <name>K(+)</name>
        <dbReference type="ChEBI" id="CHEBI:29103"/>
    </ligand>
</feature>
<dbReference type="SUPFAM" id="SSF53613">
    <property type="entry name" value="Ribokinase-like"/>
    <property type="match status" value="1"/>
</dbReference>
<comment type="similarity">
    <text evidence="3 19">In the N-terminal section; belongs to the NnrE/AIBP family.</text>
</comment>
<dbReference type="PANTHER" id="PTHR12592">
    <property type="entry name" value="ATP-DEPENDENT (S)-NAD(P)H-HYDRATE DEHYDRATASE FAMILY MEMBER"/>
    <property type="match status" value="1"/>
</dbReference>
<evidence type="ECO:0000256" key="5">
    <source>
        <dbReference type="ARBA" id="ARBA00022723"/>
    </source>
</evidence>
<feature type="binding site" evidence="18">
    <location>
        <begin position="61"/>
        <end position="65"/>
    </location>
    <ligand>
        <name>(6S)-NADPHX</name>
        <dbReference type="ChEBI" id="CHEBI:64076"/>
    </ligand>
</feature>
<comment type="catalytic activity">
    <reaction evidence="15 17 19">
        <text>(6S)-NADHX + ADP = AMP + phosphate + NADH + H(+)</text>
        <dbReference type="Rhea" id="RHEA:32223"/>
        <dbReference type="ChEBI" id="CHEBI:15378"/>
        <dbReference type="ChEBI" id="CHEBI:43474"/>
        <dbReference type="ChEBI" id="CHEBI:57945"/>
        <dbReference type="ChEBI" id="CHEBI:64074"/>
        <dbReference type="ChEBI" id="CHEBI:456215"/>
        <dbReference type="ChEBI" id="CHEBI:456216"/>
        <dbReference type="EC" id="4.2.1.136"/>
    </reaction>
</comment>
<keyword evidence="6 17" id="KW-0547">Nucleotide-binding</keyword>
<comment type="catalytic activity">
    <reaction evidence="1 18 19">
        <text>(6R)-NADHX = (6S)-NADHX</text>
        <dbReference type="Rhea" id="RHEA:32215"/>
        <dbReference type="ChEBI" id="CHEBI:64074"/>
        <dbReference type="ChEBI" id="CHEBI:64075"/>
        <dbReference type="EC" id="5.1.99.6"/>
    </reaction>
</comment>
<comment type="cofactor">
    <cofactor evidence="18 19">
        <name>K(+)</name>
        <dbReference type="ChEBI" id="CHEBI:29103"/>
    </cofactor>
    <text evidence="18 19">Binds 1 potassium ion per subunit.</text>
</comment>
<keyword evidence="23" id="KW-1185">Reference proteome</keyword>
<evidence type="ECO:0000259" key="21">
    <source>
        <dbReference type="PROSITE" id="PS51385"/>
    </source>
</evidence>
<evidence type="ECO:0000256" key="19">
    <source>
        <dbReference type="PIRNR" id="PIRNR017184"/>
    </source>
</evidence>
<feature type="binding site" evidence="18">
    <location>
        <begin position="129"/>
        <end position="135"/>
    </location>
    <ligand>
        <name>(6S)-NADPHX</name>
        <dbReference type="ChEBI" id="CHEBI:64076"/>
    </ligand>
</feature>
<accession>A0ABM9AGS3</accession>
<evidence type="ECO:0000256" key="17">
    <source>
        <dbReference type="HAMAP-Rule" id="MF_01965"/>
    </source>
</evidence>
<dbReference type="InterPro" id="IPR017953">
    <property type="entry name" value="Carbohydrate_kinase_pred_CS"/>
</dbReference>
<dbReference type="PIRSF" id="PIRSF017184">
    <property type="entry name" value="Nnr"/>
    <property type="match status" value="1"/>
</dbReference>
<feature type="binding site" evidence="17">
    <location>
        <begin position="408"/>
        <end position="412"/>
    </location>
    <ligand>
        <name>AMP</name>
        <dbReference type="ChEBI" id="CHEBI:456215"/>
    </ligand>
</feature>
<dbReference type="InterPro" id="IPR036652">
    <property type="entry name" value="YjeF_N_dom_sf"/>
</dbReference>
<dbReference type="EC" id="4.2.1.136" evidence="19"/>
<comment type="function">
    <text evidence="14 19">Bifunctional enzyme that catalyzes the epimerization of the S- and R-forms of NAD(P)HX and the dehydration of the S-form of NAD(P)HX at the expense of ADP, which is converted to AMP. This allows the repair of both epimers of NAD(P)HX, a damaged form of NAD(P)H that is a result of enzymatic or heat-dependent hydration.</text>
</comment>
<dbReference type="HAMAP" id="MF_01965">
    <property type="entry name" value="NADHX_dehydratase"/>
    <property type="match status" value="1"/>
</dbReference>
<comment type="similarity">
    <text evidence="18">Belongs to the NnrE/AIBP family.</text>
</comment>
<comment type="catalytic activity">
    <reaction evidence="2 18 19">
        <text>(6R)-NADPHX = (6S)-NADPHX</text>
        <dbReference type="Rhea" id="RHEA:32227"/>
        <dbReference type="ChEBI" id="CHEBI:64076"/>
        <dbReference type="ChEBI" id="CHEBI:64077"/>
        <dbReference type="EC" id="5.1.99.6"/>
    </reaction>
</comment>
<evidence type="ECO:0000256" key="3">
    <source>
        <dbReference type="ARBA" id="ARBA00006001"/>
    </source>
</evidence>
<dbReference type="HAMAP" id="MF_01966">
    <property type="entry name" value="NADHX_epimerase"/>
    <property type="match status" value="1"/>
</dbReference>
<comment type="catalytic activity">
    <reaction evidence="16 17 19">
        <text>(6S)-NADPHX + ADP = AMP + phosphate + NADPH + H(+)</text>
        <dbReference type="Rhea" id="RHEA:32235"/>
        <dbReference type="ChEBI" id="CHEBI:15378"/>
        <dbReference type="ChEBI" id="CHEBI:43474"/>
        <dbReference type="ChEBI" id="CHEBI:57783"/>
        <dbReference type="ChEBI" id="CHEBI:64076"/>
        <dbReference type="ChEBI" id="CHEBI:456215"/>
        <dbReference type="ChEBI" id="CHEBI:456216"/>
        <dbReference type="EC" id="4.2.1.136"/>
    </reaction>
</comment>
<evidence type="ECO:0000256" key="9">
    <source>
        <dbReference type="ARBA" id="ARBA00022958"/>
    </source>
</evidence>
<dbReference type="InterPro" id="IPR029056">
    <property type="entry name" value="Ribokinase-like"/>
</dbReference>
<evidence type="ECO:0000256" key="15">
    <source>
        <dbReference type="ARBA" id="ARBA00048238"/>
    </source>
</evidence>
<evidence type="ECO:0000256" key="6">
    <source>
        <dbReference type="ARBA" id="ARBA00022741"/>
    </source>
</evidence>
<evidence type="ECO:0000256" key="16">
    <source>
        <dbReference type="ARBA" id="ARBA00049209"/>
    </source>
</evidence>
<evidence type="ECO:0000256" key="14">
    <source>
        <dbReference type="ARBA" id="ARBA00025153"/>
    </source>
</evidence>
<keyword evidence="10 17" id="KW-0520">NAD</keyword>
<dbReference type="PROSITE" id="PS01049">
    <property type="entry name" value="YJEF_C_1"/>
    <property type="match status" value="1"/>
</dbReference>
<evidence type="ECO:0000313" key="23">
    <source>
        <dbReference type="Proteomes" id="UP000838100"/>
    </source>
</evidence>
<dbReference type="InterPro" id="IPR000631">
    <property type="entry name" value="CARKD"/>
</dbReference>
<feature type="binding site" evidence="18">
    <location>
        <position position="62"/>
    </location>
    <ligand>
        <name>K(+)</name>
        <dbReference type="ChEBI" id="CHEBI:29103"/>
    </ligand>
</feature>
<keyword evidence="5 18" id="KW-0479">Metal-binding</keyword>
<evidence type="ECO:0000256" key="4">
    <source>
        <dbReference type="ARBA" id="ARBA00009524"/>
    </source>
</evidence>
<feature type="domain" description="YjeF C-terminal" evidence="20">
    <location>
        <begin position="225"/>
        <end position="496"/>
    </location>
</feature>
<keyword evidence="8 17" id="KW-0521">NADP</keyword>
<feature type="binding site" evidence="18">
    <location>
        <position position="125"/>
    </location>
    <ligand>
        <name>K(+)</name>
        <dbReference type="ChEBI" id="CHEBI:29103"/>
    </ligand>
</feature>
<dbReference type="Gene3D" id="3.40.1190.20">
    <property type="match status" value="1"/>
</dbReference>
<feature type="binding site" evidence="17">
    <location>
        <position position="437"/>
    </location>
    <ligand>
        <name>(6S)-NADPHX</name>
        <dbReference type="ChEBI" id="CHEBI:64076"/>
    </ligand>
</feature>
<keyword evidence="13" id="KW-0511">Multifunctional enzyme</keyword>
<dbReference type="Pfam" id="PF01256">
    <property type="entry name" value="Carb_kinase"/>
    <property type="match status" value="1"/>
</dbReference>
<evidence type="ECO:0000256" key="7">
    <source>
        <dbReference type="ARBA" id="ARBA00022840"/>
    </source>
</evidence>
<dbReference type="PROSITE" id="PS01050">
    <property type="entry name" value="YJEF_C_2"/>
    <property type="match status" value="1"/>
</dbReference>
<comment type="similarity">
    <text evidence="17">Belongs to the NnrD/CARKD family.</text>
</comment>
<comment type="caution">
    <text evidence="18">Lacks conserved residue(s) required for the propagation of feature annotation.</text>
</comment>
<evidence type="ECO:0000256" key="11">
    <source>
        <dbReference type="ARBA" id="ARBA00023235"/>
    </source>
</evidence>
<dbReference type="PROSITE" id="PS51383">
    <property type="entry name" value="YJEF_C_3"/>
    <property type="match status" value="1"/>
</dbReference>
<evidence type="ECO:0000256" key="10">
    <source>
        <dbReference type="ARBA" id="ARBA00023027"/>
    </source>
</evidence>
<evidence type="ECO:0000313" key="22">
    <source>
        <dbReference type="EMBL" id="CAH0992411.1"/>
    </source>
</evidence>
<evidence type="ECO:0000256" key="8">
    <source>
        <dbReference type="ARBA" id="ARBA00022857"/>
    </source>
</evidence>
<dbReference type="PANTHER" id="PTHR12592:SF0">
    <property type="entry name" value="ATP-DEPENDENT (S)-NAD(P)H-HYDRATE DEHYDRATASE"/>
    <property type="match status" value="1"/>
</dbReference>
<dbReference type="EMBL" id="CAKLPX010000003">
    <property type="protein sequence ID" value="CAH0992411.1"/>
    <property type="molecule type" value="Genomic_DNA"/>
</dbReference>
<evidence type="ECO:0000256" key="13">
    <source>
        <dbReference type="ARBA" id="ARBA00023268"/>
    </source>
</evidence>
<evidence type="ECO:0000256" key="12">
    <source>
        <dbReference type="ARBA" id="ARBA00023239"/>
    </source>
</evidence>
<keyword evidence="11 18" id="KW-0413">Isomerase</keyword>
<dbReference type="Proteomes" id="UP000838100">
    <property type="component" value="Unassembled WGS sequence"/>
</dbReference>
<feature type="binding site" evidence="18">
    <location>
        <position position="158"/>
    </location>
    <ligand>
        <name>(6S)-NADPHX</name>
        <dbReference type="ChEBI" id="CHEBI:64076"/>
    </ligand>
</feature>
<name>A0ABM9AGS3_9GAMM</name>
<feature type="binding site" evidence="17">
    <location>
        <position position="260"/>
    </location>
    <ligand>
        <name>(6S)-NADPHX</name>
        <dbReference type="ChEBI" id="CHEBI:64076"/>
    </ligand>
</feature>
<comment type="function">
    <text evidence="17">Catalyzes the dehydration of the S-form of NAD(P)HX at the expense of ADP, which is converted to AMP. Together with NAD(P)HX epimerase, which catalyzes the epimerization of the S- and R-forms, the enzyme allows the repair of both epimers of NAD(P)HX, a damaged form of NAD(P)H that is a result of enzymatic or heat-dependent hydration.</text>
</comment>
<dbReference type="Pfam" id="PF03853">
    <property type="entry name" value="YjeF_N"/>
    <property type="match status" value="1"/>
</dbReference>
<feature type="domain" description="YjeF N-terminal" evidence="21">
    <location>
        <begin position="14"/>
        <end position="215"/>
    </location>
</feature>
<feature type="binding site" evidence="17">
    <location>
        <position position="436"/>
    </location>
    <ligand>
        <name>AMP</name>
        <dbReference type="ChEBI" id="CHEBI:456215"/>
    </ligand>
</feature>
<keyword evidence="12 17" id="KW-0456">Lyase</keyword>
<dbReference type="InterPro" id="IPR030677">
    <property type="entry name" value="Nnr"/>
</dbReference>
<organism evidence="22 23">
    <name type="scientific">Sinobacterium norvegicum</name>
    <dbReference type="NCBI Taxonomy" id="1641715"/>
    <lineage>
        <taxon>Bacteria</taxon>
        <taxon>Pseudomonadati</taxon>
        <taxon>Pseudomonadota</taxon>
        <taxon>Gammaproteobacteria</taxon>
        <taxon>Cellvibrionales</taxon>
        <taxon>Spongiibacteraceae</taxon>
        <taxon>Sinobacterium</taxon>
    </lineage>
</organism>
<dbReference type="SUPFAM" id="SSF64153">
    <property type="entry name" value="YjeF N-terminal domain-like"/>
    <property type="match status" value="1"/>
</dbReference>
<dbReference type="CDD" id="cd01171">
    <property type="entry name" value="YXKO-related"/>
    <property type="match status" value="1"/>
</dbReference>
<dbReference type="EC" id="5.1.99.6" evidence="19"/>
<evidence type="ECO:0000256" key="18">
    <source>
        <dbReference type="HAMAP-Rule" id="MF_01966"/>
    </source>
</evidence>